<dbReference type="AlphaFoldDB" id="A0A1W7D4C8"/>
<dbReference type="KEGG" id="smao:CAG99_26620"/>
<gene>
    <name evidence="1" type="ORF">CAG99_26620</name>
</gene>
<name>A0A1W7D4C8_9ACTN</name>
<accession>A0A1W7D4C8</accession>
<reference evidence="1 2" key="1">
    <citation type="submission" date="2017-05" db="EMBL/GenBank/DDBJ databases">
        <title>Complete genome sequence of Streptomyces sp. SCSIO 03032 revealed the diverse biosynthetic pathways for its bioactive secondary metabolites.</title>
        <authorList>
            <person name="Ma L."/>
            <person name="Zhu Y."/>
            <person name="Zhang W."/>
            <person name="Zhang G."/>
            <person name="Tian X."/>
            <person name="Zhang S."/>
            <person name="Zhang C."/>
        </authorList>
    </citation>
    <scope>NUCLEOTIDE SEQUENCE [LARGE SCALE GENOMIC DNA]</scope>
    <source>
        <strain evidence="1 2">SCSIO 03032</strain>
    </source>
</reference>
<evidence type="ECO:0000313" key="1">
    <source>
        <dbReference type="EMBL" id="ARQ71931.1"/>
    </source>
</evidence>
<dbReference type="OrthoDB" id="3442113at2"/>
<keyword evidence="2" id="KW-1185">Reference proteome</keyword>
<dbReference type="Proteomes" id="UP000194218">
    <property type="component" value="Chromosome"/>
</dbReference>
<dbReference type="EMBL" id="CP021121">
    <property type="protein sequence ID" value="ARQ71931.1"/>
    <property type="molecule type" value="Genomic_DNA"/>
</dbReference>
<sequence>MEGRTLLVHAVGGGDCGHAAALDFSGRQPDYEGDPGAVGRDRRPLRKVFDGLTLAGEKVEGVALLGTTNEHRPGDRPFLAYAEEMAQRLSGPAGLCGRHMEPTCVLTLPVTQPTMEAAGDAVGQLLTKLTPAECLITCGSGSYVLSVGALMAAIEAGVPARLIHIDHAHHPYEIAAPRHGQHHLTTWLVRQRFWDELAQLDPDHRPVWELLAARQRADCAPARKLANALTGHSPSGLPLGKIAKLAELWPAVQAAFFERIGRGEAVDHALLRAWFGERLSRLYRRERPSLRTVLPRSTIESLEQLLAGSFEGGGASHFRNASLSLATGTTDSPVVRTLRDTKLMDMYSDATTHAAHLRPSRHRPLPYTVVEAADRFERDDVARELVARTGFTAWPMLGSGDVLVLTGVGLPRDGRDEDDRHALRTVLEHAHRRSGSLLRRGRIRLRLLASPETTERAHVLLAWTQPLLDGVNGEASVIPALPVAPDTIDDLRDQVLAHLRAGPPPTGLPGSGSLRDIDEILLVLSPGTAAANYGMIAAGIDWALEAACPFTITELARTHGGPPELHTGQSTLCRLGIDGVLVRLAASALRRLDLRTVTHLLSLGSPGLADTLRNAERFADEAMADPGHSASHEHRGRLAHARFGLVAHTLGDHPELAAYVAVESVRPALYTFEGWRQFTRTSPAARTLTRIRDASPYCHLLDRRRAQRGGRPRPKDDVRSLLRQLMAGLPDSRGQLVTDYERLLAELRALSPYTG</sequence>
<organism evidence="1 2">
    <name type="scientific">Streptomyces marincola</name>
    <dbReference type="NCBI Taxonomy" id="2878388"/>
    <lineage>
        <taxon>Bacteria</taxon>
        <taxon>Bacillati</taxon>
        <taxon>Actinomycetota</taxon>
        <taxon>Actinomycetes</taxon>
        <taxon>Kitasatosporales</taxon>
        <taxon>Streptomycetaceae</taxon>
        <taxon>Streptomyces</taxon>
    </lineage>
</organism>
<proteinExistence type="predicted"/>
<evidence type="ECO:0000313" key="2">
    <source>
        <dbReference type="Proteomes" id="UP000194218"/>
    </source>
</evidence>
<dbReference type="RefSeq" id="WP_086161766.1">
    <property type="nucleotide sequence ID" value="NZ_CP021121.1"/>
</dbReference>
<protein>
    <submittedName>
        <fullName evidence="1">Uncharacterized protein</fullName>
    </submittedName>
</protein>